<dbReference type="OrthoDB" id="7222937at2"/>
<dbReference type="EMBL" id="WJPO01000005">
    <property type="protein sequence ID" value="MRH20309.1"/>
    <property type="molecule type" value="Genomic_DNA"/>
</dbReference>
<reference evidence="1 2" key="1">
    <citation type="submission" date="2019-11" db="EMBL/GenBank/DDBJ databases">
        <title>Draft Whole-Genome sequence of the marine photosynthetic bacterium Rhodovulum strictum DSM 11289.</title>
        <authorList>
            <person name="Kyndt J.A."/>
            <person name="Meyer T.E."/>
        </authorList>
    </citation>
    <scope>NUCLEOTIDE SEQUENCE [LARGE SCALE GENOMIC DNA]</scope>
    <source>
        <strain evidence="1 2">DSM 11289</strain>
    </source>
</reference>
<sequence>MKLSEAVGIYLRVKGRNRGGAFQRTTERSCGYVIDICGDKDLLAYTKGDATRFRDVLIERGLTGSSIAHLRINGEEVVELDYGQVMPRLVYALAGKVPSMDDLYAIPCFEEHRPGIKKVASSMLFVEAPISRFPQDTRHLFPKSVKIGDVTEAIMAAHPEIADSFFNGIGHRCQFLESEILVEVLLVLKGMGIVALPIHDAILVPASAAAQAKAVMLEVFKKRTGQEGVVDLITKDQLEASDEAEDEAVVEAEEELLLAA</sequence>
<accession>A0A844BCE9</accession>
<dbReference type="Proteomes" id="UP000466730">
    <property type="component" value="Unassembled WGS sequence"/>
</dbReference>
<evidence type="ECO:0000313" key="2">
    <source>
        <dbReference type="Proteomes" id="UP000466730"/>
    </source>
</evidence>
<gene>
    <name evidence="1" type="ORF">GH815_04825</name>
</gene>
<proteinExistence type="predicted"/>
<keyword evidence="2" id="KW-1185">Reference proteome</keyword>
<dbReference type="AlphaFoldDB" id="A0A844BCE9"/>
<organism evidence="1 2">
    <name type="scientific">Rhodovulum strictum</name>
    <dbReference type="NCBI Taxonomy" id="58314"/>
    <lineage>
        <taxon>Bacteria</taxon>
        <taxon>Pseudomonadati</taxon>
        <taxon>Pseudomonadota</taxon>
        <taxon>Alphaproteobacteria</taxon>
        <taxon>Rhodobacterales</taxon>
        <taxon>Paracoccaceae</taxon>
        <taxon>Rhodovulum</taxon>
    </lineage>
</organism>
<name>A0A844BCE9_9RHOB</name>
<protein>
    <submittedName>
        <fullName evidence="1">Uncharacterized protein</fullName>
    </submittedName>
</protein>
<evidence type="ECO:0000313" key="1">
    <source>
        <dbReference type="EMBL" id="MRH20309.1"/>
    </source>
</evidence>
<comment type="caution">
    <text evidence="1">The sequence shown here is derived from an EMBL/GenBank/DDBJ whole genome shotgun (WGS) entry which is preliminary data.</text>
</comment>